<dbReference type="Gene3D" id="3.40.50.1820">
    <property type="entry name" value="alpha/beta hydrolase"/>
    <property type="match status" value="1"/>
</dbReference>
<dbReference type="AlphaFoldDB" id="A0A0J7XEP7"/>
<reference evidence="2 3" key="1">
    <citation type="journal article" date="2015" name="G3 (Bethesda)">
        <title>Insights into Ongoing Evolution of the Hexachlorocyclohexane Catabolic Pathway from Comparative Genomics of Ten Sphingomonadaceae Strains.</title>
        <authorList>
            <person name="Pearce S.L."/>
            <person name="Oakeshott J.G."/>
            <person name="Pandey G."/>
        </authorList>
    </citation>
    <scope>NUCLEOTIDE SEQUENCE [LARGE SCALE GENOMIC DNA]</scope>
    <source>
        <strain evidence="2 3">LL02</strain>
    </source>
</reference>
<dbReference type="Proteomes" id="UP000052268">
    <property type="component" value="Unassembled WGS sequence"/>
</dbReference>
<dbReference type="EMBL" id="JACU01000018">
    <property type="protein sequence ID" value="KMS50511.1"/>
    <property type="molecule type" value="Genomic_DNA"/>
</dbReference>
<name>A0A0J7XEP7_9SPHN</name>
<protein>
    <submittedName>
        <fullName evidence="2">Type IV secretion protein VirJ</fullName>
    </submittedName>
</protein>
<feature type="domain" description="Bacterial virulence" evidence="1">
    <location>
        <begin position="63"/>
        <end position="248"/>
    </location>
</feature>
<dbReference type="PATRIC" id="fig|1114963.3.peg.5000"/>
<evidence type="ECO:0000313" key="2">
    <source>
        <dbReference type="EMBL" id="KMS50511.1"/>
    </source>
</evidence>
<comment type="caution">
    <text evidence="2">The sequence shown here is derived from an EMBL/GenBank/DDBJ whole genome shotgun (WGS) entry which is preliminary data.</text>
</comment>
<evidence type="ECO:0000313" key="3">
    <source>
        <dbReference type="Proteomes" id="UP000052268"/>
    </source>
</evidence>
<accession>A0A0J7XEP7</accession>
<dbReference type="InterPro" id="IPR010333">
    <property type="entry name" value="VirJ"/>
</dbReference>
<organism evidence="2 3">
    <name type="scientific">Novosphingobium barchaimii LL02</name>
    <dbReference type="NCBI Taxonomy" id="1114963"/>
    <lineage>
        <taxon>Bacteria</taxon>
        <taxon>Pseudomonadati</taxon>
        <taxon>Pseudomonadota</taxon>
        <taxon>Alphaproteobacteria</taxon>
        <taxon>Sphingomonadales</taxon>
        <taxon>Sphingomonadaceae</taxon>
        <taxon>Novosphingobium</taxon>
    </lineage>
</organism>
<keyword evidence="3" id="KW-1185">Reference proteome</keyword>
<dbReference type="InterPro" id="IPR029058">
    <property type="entry name" value="AB_hydrolase_fold"/>
</dbReference>
<sequence>MTNPFSRLLARPLHRCLLLWLLVLAALAIAVTNAPALHLLGSEPVRMFAASGPVRAGRPRLAAVFLSGDMGFNFGMSAPIAQAVADRGIPVVGISSPVVFARHHSRGEAQAVVAGAIRLALSRTGAERILLMGQSYGADIIATAAPDLPPDLRARILAIDLTVPAQDVYFRADPSTLAYLGTPDARPLQALRGVRWAPVVCVYGREETDSLCPGMTGSGARVIGLPGNHHLDHDRAGVIAATLGALRAAVPEAEI</sequence>
<gene>
    <name evidence="2" type="ORF">V474_06745</name>
</gene>
<dbReference type="OrthoDB" id="9807916at2"/>
<dbReference type="SUPFAM" id="SSF53474">
    <property type="entry name" value="alpha/beta-Hydrolases"/>
    <property type="match status" value="1"/>
</dbReference>
<dbReference type="Pfam" id="PF06057">
    <property type="entry name" value="VirJ"/>
    <property type="match status" value="1"/>
</dbReference>
<dbReference type="ESTHER" id="9sphn-a0a0j7xep7">
    <property type="family name" value="VirJ"/>
</dbReference>
<evidence type="ECO:0000259" key="1">
    <source>
        <dbReference type="Pfam" id="PF06057"/>
    </source>
</evidence>
<proteinExistence type="predicted"/>